<reference evidence="2 3" key="1">
    <citation type="submission" date="2017-09" db="EMBL/GenBank/DDBJ databases">
        <title>Genomics of the genus Arcobacter.</title>
        <authorList>
            <person name="Perez-Cataluna A."/>
            <person name="Figueras M.J."/>
            <person name="Salas-Masso N."/>
        </authorList>
    </citation>
    <scope>NUCLEOTIDE SEQUENCE [LARGE SCALE GENOMIC DNA]</scope>
    <source>
        <strain evidence="2 3">CECT 7386</strain>
    </source>
</reference>
<dbReference type="AlphaFoldDB" id="A0AAX2AHJ9"/>
<name>A0AAX2AHJ9_9BACT</name>
<dbReference type="KEGG" id="amyt:AMYT_0076"/>
<dbReference type="Proteomes" id="UP000290092">
    <property type="component" value="Unassembled WGS sequence"/>
</dbReference>
<protein>
    <recommendedName>
        <fullName evidence="1">Methyltransferase domain-containing protein</fullName>
    </recommendedName>
</protein>
<dbReference type="EMBL" id="NXID01000010">
    <property type="protein sequence ID" value="RXK16313.1"/>
    <property type="molecule type" value="Genomic_DNA"/>
</dbReference>
<evidence type="ECO:0000313" key="3">
    <source>
        <dbReference type="Proteomes" id="UP000290092"/>
    </source>
</evidence>
<organism evidence="2 3">
    <name type="scientific">Malaciobacter mytili LMG 24559</name>
    <dbReference type="NCBI Taxonomy" id="1032238"/>
    <lineage>
        <taxon>Bacteria</taxon>
        <taxon>Pseudomonadati</taxon>
        <taxon>Campylobacterota</taxon>
        <taxon>Epsilonproteobacteria</taxon>
        <taxon>Campylobacterales</taxon>
        <taxon>Arcobacteraceae</taxon>
        <taxon>Malaciobacter</taxon>
    </lineage>
</organism>
<gene>
    <name evidence="2" type="ORF">CP985_03925</name>
</gene>
<accession>A0AAX2AHJ9</accession>
<dbReference type="InterPro" id="IPR029063">
    <property type="entry name" value="SAM-dependent_MTases_sf"/>
</dbReference>
<proteinExistence type="predicted"/>
<dbReference type="Pfam" id="PF13847">
    <property type="entry name" value="Methyltransf_31"/>
    <property type="match status" value="1"/>
</dbReference>
<comment type="caution">
    <text evidence="2">The sequence shown here is derived from an EMBL/GenBank/DDBJ whole genome shotgun (WGS) entry which is preliminary data.</text>
</comment>
<keyword evidence="3" id="KW-1185">Reference proteome</keyword>
<dbReference type="RefSeq" id="WP_114840599.1">
    <property type="nucleotide sequence ID" value="NZ_CP031219.1"/>
</dbReference>
<evidence type="ECO:0000313" key="2">
    <source>
        <dbReference type="EMBL" id="RXK16313.1"/>
    </source>
</evidence>
<evidence type="ECO:0000259" key="1">
    <source>
        <dbReference type="Pfam" id="PF13847"/>
    </source>
</evidence>
<feature type="domain" description="Methyltransferase" evidence="1">
    <location>
        <begin position="47"/>
        <end position="122"/>
    </location>
</feature>
<dbReference type="InterPro" id="IPR025714">
    <property type="entry name" value="Methyltranfer_dom"/>
</dbReference>
<dbReference type="Gene3D" id="3.40.50.150">
    <property type="entry name" value="Vaccinia Virus protein VP39"/>
    <property type="match status" value="1"/>
</dbReference>
<dbReference type="SUPFAM" id="SSF53335">
    <property type="entry name" value="S-adenosyl-L-methionine-dependent methyltransferases"/>
    <property type="match status" value="1"/>
</dbReference>
<sequence length="187" mass="22061">MKINNHLFYKKSILKYGLTARGVHWDSSFTQYLRFEVLFQFIENLNNSSIVDVGCGFAEFVNFLNYKNIKPKEYLGIDCEEQMIKICKSRFKTNNFLVKDVLKDTLIKKDYYICSGALNLLEFNEFKLFIENCFKNSQKAFIFNFLIKNSFTNINKEEVLAFCKTLTNKISIECNYLENDCTIKLEK</sequence>